<organism evidence="6 7">
    <name type="scientific">Kwoniella shivajii</name>
    <dbReference type="NCBI Taxonomy" id="564305"/>
    <lineage>
        <taxon>Eukaryota</taxon>
        <taxon>Fungi</taxon>
        <taxon>Dikarya</taxon>
        <taxon>Basidiomycota</taxon>
        <taxon>Agaricomycotina</taxon>
        <taxon>Tremellomycetes</taxon>
        <taxon>Tremellales</taxon>
        <taxon>Cryptococcaceae</taxon>
        <taxon>Kwoniella</taxon>
    </lineage>
</organism>
<feature type="compositionally biased region" description="Polar residues" evidence="5">
    <location>
        <begin position="645"/>
        <end position="654"/>
    </location>
</feature>
<dbReference type="PANTHER" id="PTHR23057">
    <property type="entry name" value="JUXTAPOSED WITH ANOTHER ZINC FINGER PROTEIN 1"/>
    <property type="match status" value="1"/>
</dbReference>
<dbReference type="PANTHER" id="PTHR23057:SF0">
    <property type="entry name" value="JUXTAPOSED WITH ANOTHER ZINC FINGER PROTEIN 1"/>
    <property type="match status" value="1"/>
</dbReference>
<gene>
    <name evidence="6" type="ORF">IL334_003191</name>
</gene>
<feature type="compositionally biased region" description="Polar residues" evidence="5">
    <location>
        <begin position="496"/>
        <end position="506"/>
    </location>
</feature>
<evidence type="ECO:0008006" key="8">
    <source>
        <dbReference type="Google" id="ProtNLM"/>
    </source>
</evidence>
<sequence length="748" mass="78058">MPSPPPQPVPAPKQRSSNPHGGNLGGPSSVRMDASPISYGGMAGINFTDGGGFSFENKPRSVKWGNGLSGSGPMGSYGARFYGDAGGDSPTIPFSTSITMDPSSFAASAHAFNLPSGSMSSSYQRRSYAAVASSMSRNGGEGGFGYGTLSNSFASMLSFQHQPMSLGTSYSKSQVHNMMNKPRSDAELTKAYECCGKTHAGLHDLLEHVEDCHPFSDPNIPPTSSSIPNTSSTSSNNNSNPGGFSPVTNAMDLEMDDIEEELSNGQNRTATTSARSSISPHLTNPVPVPSYPLPTSGSKATTPTEQASVGKSPLKLSDVLQSLPETEPTLAANINSNTMPNSNGNTNKASNLTLTRTGSAGSSPPEGNLATPSTSTQPSPVFPQPKINPARPSFLGSTGGGIRPAAQQKRFDRAFNEVVAGPKTTTATNTEDAKSTVPTAVAPGVLFASAVSSLGIPTIPPSQQKPGSTLPTGTGTGPSVSGTTTPQEELAEEGSILSSGHTTPNKGLNGLLSEPTLPQPSLFSSHKPWRCPNPGCNKAYKQSNGLKYHQQKGQCDFAIHDAVDLGLSLEEAEERNRPFVCAVGAGCNKRYRQMNGLKYHYLNSGEHGQYGLRMLQNGTHPHPPSMPPPSPSTTTPAITKPSPLRPTNTMTSSRPVGGAGAPYSIPSHANANPTNHSGIRTAGHGLPRMGTWPSQRTVNGNGNTKINQGIPVKSIPQPQPQPVTKGRDAVLFAAIGEDPMDVIGRMDQ</sequence>
<feature type="region of interest" description="Disordered" evidence="5">
    <location>
        <begin position="332"/>
        <end position="391"/>
    </location>
</feature>
<dbReference type="EMBL" id="CP141884">
    <property type="protein sequence ID" value="WRT66238.1"/>
    <property type="molecule type" value="Genomic_DNA"/>
</dbReference>
<keyword evidence="1" id="KW-0479">Metal-binding</keyword>
<dbReference type="InterPro" id="IPR051580">
    <property type="entry name" value="ZnF-Chromatin_assoc"/>
</dbReference>
<evidence type="ECO:0000256" key="2">
    <source>
        <dbReference type="ARBA" id="ARBA00022737"/>
    </source>
</evidence>
<evidence type="ECO:0000256" key="3">
    <source>
        <dbReference type="ARBA" id="ARBA00022771"/>
    </source>
</evidence>
<dbReference type="SUPFAM" id="SSF57667">
    <property type="entry name" value="beta-beta-alpha zinc fingers"/>
    <property type="match status" value="1"/>
</dbReference>
<dbReference type="InterPro" id="IPR036236">
    <property type="entry name" value="Znf_C2H2_sf"/>
</dbReference>
<feature type="compositionally biased region" description="Low complexity" evidence="5">
    <location>
        <begin position="268"/>
        <end position="277"/>
    </location>
</feature>
<keyword evidence="4" id="KW-0862">Zinc</keyword>
<feature type="compositionally biased region" description="Low complexity" evidence="5">
    <location>
        <begin position="222"/>
        <end position="241"/>
    </location>
</feature>
<feature type="compositionally biased region" description="Pro residues" evidence="5">
    <location>
        <begin position="621"/>
        <end position="631"/>
    </location>
</feature>
<feature type="region of interest" description="Disordered" evidence="5">
    <location>
        <begin position="216"/>
        <end position="249"/>
    </location>
</feature>
<feature type="region of interest" description="Disordered" evidence="5">
    <location>
        <begin position="457"/>
        <end position="526"/>
    </location>
</feature>
<feature type="region of interest" description="Disordered" evidence="5">
    <location>
        <begin position="617"/>
        <end position="660"/>
    </location>
</feature>
<keyword evidence="7" id="KW-1185">Reference proteome</keyword>
<reference evidence="6 7" key="1">
    <citation type="submission" date="2024-01" db="EMBL/GenBank/DDBJ databases">
        <title>Comparative genomics of Cryptococcus and Kwoniella reveals pathogenesis evolution and contrasting modes of karyotype evolution via chromosome fusion or intercentromeric recombination.</title>
        <authorList>
            <person name="Coelho M.A."/>
            <person name="David-Palma M."/>
            <person name="Shea T."/>
            <person name="Bowers K."/>
            <person name="McGinley-Smith S."/>
            <person name="Mohammad A.W."/>
            <person name="Gnirke A."/>
            <person name="Yurkov A.M."/>
            <person name="Nowrousian M."/>
            <person name="Sun S."/>
            <person name="Cuomo C.A."/>
            <person name="Heitman J."/>
        </authorList>
    </citation>
    <scope>NUCLEOTIDE SEQUENCE [LARGE SCALE GENOMIC DNA]</scope>
    <source>
        <strain evidence="6">CBS 11374</strain>
    </source>
</reference>
<evidence type="ECO:0000256" key="1">
    <source>
        <dbReference type="ARBA" id="ARBA00022723"/>
    </source>
</evidence>
<feature type="compositionally biased region" description="Polar residues" evidence="5">
    <location>
        <begin position="370"/>
        <end position="379"/>
    </location>
</feature>
<feature type="region of interest" description="Disordered" evidence="5">
    <location>
        <begin position="263"/>
        <end position="312"/>
    </location>
</feature>
<proteinExistence type="predicted"/>
<evidence type="ECO:0000256" key="4">
    <source>
        <dbReference type="ARBA" id="ARBA00022833"/>
    </source>
</evidence>
<keyword evidence="3" id="KW-0863">Zinc-finger</keyword>
<feature type="region of interest" description="Disordered" evidence="5">
    <location>
        <begin position="1"/>
        <end position="35"/>
    </location>
</feature>
<accession>A0ABZ1CXE7</accession>
<dbReference type="Proteomes" id="UP001329825">
    <property type="component" value="Chromosome 4"/>
</dbReference>
<protein>
    <recommendedName>
        <fullName evidence="8">C2H2-type domain-containing protein</fullName>
    </recommendedName>
</protein>
<evidence type="ECO:0000256" key="5">
    <source>
        <dbReference type="SAM" id="MobiDB-lite"/>
    </source>
</evidence>
<dbReference type="GeneID" id="87955322"/>
<feature type="compositionally biased region" description="Polar residues" evidence="5">
    <location>
        <begin position="293"/>
        <end position="309"/>
    </location>
</feature>
<evidence type="ECO:0000313" key="6">
    <source>
        <dbReference type="EMBL" id="WRT66238.1"/>
    </source>
</evidence>
<feature type="compositionally biased region" description="Low complexity" evidence="5">
    <location>
        <begin position="466"/>
        <end position="486"/>
    </location>
</feature>
<feature type="compositionally biased region" description="Low complexity" evidence="5">
    <location>
        <begin position="632"/>
        <end position="642"/>
    </location>
</feature>
<feature type="compositionally biased region" description="Pro residues" evidence="5">
    <location>
        <begin position="1"/>
        <end position="11"/>
    </location>
</feature>
<keyword evidence="2" id="KW-0677">Repeat</keyword>
<feature type="compositionally biased region" description="Polar residues" evidence="5">
    <location>
        <begin position="332"/>
        <end position="362"/>
    </location>
</feature>
<name>A0ABZ1CXE7_9TREE</name>
<evidence type="ECO:0000313" key="7">
    <source>
        <dbReference type="Proteomes" id="UP001329825"/>
    </source>
</evidence>
<dbReference type="Gene3D" id="3.30.160.60">
    <property type="entry name" value="Classic Zinc Finger"/>
    <property type="match status" value="1"/>
</dbReference>
<dbReference type="RefSeq" id="XP_062790978.1">
    <property type="nucleotide sequence ID" value="XM_062934927.1"/>
</dbReference>